<dbReference type="RefSeq" id="WP_069663537.1">
    <property type="nucleotide sequence ID" value="NZ_JBHUJJ010000001.1"/>
</dbReference>
<dbReference type="SUPFAM" id="SSF53649">
    <property type="entry name" value="Alkaline phosphatase-like"/>
    <property type="match status" value="1"/>
</dbReference>
<dbReference type="OrthoDB" id="9762324at2"/>
<name>A0A1E5GPD6_9ENTE</name>
<dbReference type="Gene3D" id="3.40.720.10">
    <property type="entry name" value="Alkaline Phosphatase, subunit A"/>
    <property type="match status" value="1"/>
</dbReference>
<comment type="caution">
    <text evidence="2">The sequence shown here is derived from an EMBL/GenBank/DDBJ whole genome shotgun (WGS) entry which is preliminary data.</text>
</comment>
<dbReference type="EMBL" id="MIJY01000022">
    <property type="protein sequence ID" value="OEG14553.1"/>
    <property type="molecule type" value="Genomic_DNA"/>
</dbReference>
<gene>
    <name evidence="2" type="ORF">BCR25_19285</name>
</gene>
<accession>A0A1E5GPD6</accession>
<evidence type="ECO:0000259" key="1">
    <source>
        <dbReference type="Pfam" id="PF00884"/>
    </source>
</evidence>
<protein>
    <submittedName>
        <fullName evidence="2">Sulfatase</fullName>
    </submittedName>
</protein>
<keyword evidence="3" id="KW-1185">Reference proteome</keyword>
<reference evidence="3" key="1">
    <citation type="submission" date="2016-09" db="EMBL/GenBank/DDBJ databases">
        <authorList>
            <person name="Gulvik C.A."/>
        </authorList>
    </citation>
    <scope>NUCLEOTIDE SEQUENCE [LARGE SCALE GENOMIC DNA]</scope>
    <source>
        <strain evidence="3">LMG 8895</strain>
    </source>
</reference>
<evidence type="ECO:0000313" key="2">
    <source>
        <dbReference type="EMBL" id="OEG14553.1"/>
    </source>
</evidence>
<sequence length="487" mass="55981">MRVLLIDIDSMRPDHLGCYGYHRKTSPNIDRIADDGMRFENYYCSDAPCLPSRTALMSGRFGIHTGVVNHGGLAADFRPEGIKRDMQDKLSTESLPAIFRKAGMRSVLISPFAERHSTWNFYAGFSEIYNTGKRGRESAEEISPTVFDWLDRNSDEDDWFLYVNYWDPHTPYRAPKEYGNPFENEPLDPFFTEELFEKHVKAVGPHTSQELYSYHSNPKPGMPRALGKLTNFEDLRTFIDGYDIGIHYVDAHIGRIVDYLKEKGIYEDTAIIVTADHGENLGELAIYAEHATADNATTNIPFIMKWPGVAKKTVNTGLHYSLDLCPTLADLLDLPKSDYWDGESYIESLKNEGAPGRSELIIGQLAHVCQRSVRFDNWLYTRTYHDGYFLFPKDMLFDLENDPHECNNLAQEHPEIVREAVYRLNNWHDDMMKSMDYDVDPLWTVMLEGGPHHAKGHLPKYIQRLEETGRGGAAVEELKRRHPREFE</sequence>
<dbReference type="InterPro" id="IPR017850">
    <property type="entry name" value="Alkaline_phosphatase_core_sf"/>
</dbReference>
<dbReference type="AlphaFoldDB" id="A0A1E5GPD6"/>
<dbReference type="Proteomes" id="UP000095094">
    <property type="component" value="Unassembled WGS sequence"/>
</dbReference>
<dbReference type="PANTHER" id="PTHR43751:SF3">
    <property type="entry name" value="SULFATASE N-TERMINAL DOMAIN-CONTAINING PROTEIN"/>
    <property type="match status" value="1"/>
</dbReference>
<dbReference type="PANTHER" id="PTHR43751">
    <property type="entry name" value="SULFATASE"/>
    <property type="match status" value="1"/>
</dbReference>
<dbReference type="InterPro" id="IPR052701">
    <property type="entry name" value="GAG_Ulvan_Degrading_Sulfatases"/>
</dbReference>
<dbReference type="InterPro" id="IPR000917">
    <property type="entry name" value="Sulfatase_N"/>
</dbReference>
<feature type="domain" description="Sulfatase N-terminal" evidence="1">
    <location>
        <begin position="3"/>
        <end position="333"/>
    </location>
</feature>
<dbReference type="Pfam" id="PF00884">
    <property type="entry name" value="Sulfatase"/>
    <property type="match status" value="1"/>
</dbReference>
<proteinExistence type="predicted"/>
<organism evidence="2 3">
    <name type="scientific">Enterococcus termitis</name>
    <dbReference type="NCBI Taxonomy" id="332950"/>
    <lineage>
        <taxon>Bacteria</taxon>
        <taxon>Bacillati</taxon>
        <taxon>Bacillota</taxon>
        <taxon>Bacilli</taxon>
        <taxon>Lactobacillales</taxon>
        <taxon>Enterococcaceae</taxon>
        <taxon>Enterococcus</taxon>
    </lineage>
</organism>
<dbReference type="CDD" id="cd16148">
    <property type="entry name" value="sulfatase_like"/>
    <property type="match status" value="1"/>
</dbReference>
<evidence type="ECO:0000313" key="3">
    <source>
        <dbReference type="Proteomes" id="UP000095094"/>
    </source>
</evidence>